<dbReference type="InterPro" id="IPR001300">
    <property type="entry name" value="Peptidase_C2_calpain_cat"/>
</dbReference>
<dbReference type="Gene3D" id="2.60.120.380">
    <property type="match status" value="3"/>
</dbReference>
<feature type="domain" description="Calpain catalytic" evidence="7">
    <location>
        <begin position="30"/>
        <end position="326"/>
    </location>
</feature>
<reference evidence="8 9" key="1">
    <citation type="submission" date="2010-05" db="EMBL/GenBank/DDBJ databases">
        <title>The Genome Sequence of Thecamonas trahens ATCC 50062.</title>
        <authorList>
            <consortium name="The Broad Institute Genome Sequencing Platform"/>
            <person name="Russ C."/>
            <person name="Cuomo C."/>
            <person name="Shea T."/>
            <person name="Young S.K."/>
            <person name="Zeng Q."/>
            <person name="Koehrsen M."/>
            <person name="Haas B."/>
            <person name="Borodovsky M."/>
            <person name="Guigo R."/>
            <person name="Alvarado L."/>
            <person name="Berlin A."/>
            <person name="Bochicchio J."/>
            <person name="Borenstein D."/>
            <person name="Chapman S."/>
            <person name="Chen Z."/>
            <person name="Freedman E."/>
            <person name="Gellesch M."/>
            <person name="Goldberg J."/>
            <person name="Griggs A."/>
            <person name="Gujja S."/>
            <person name="Heilman E."/>
            <person name="Heiman D."/>
            <person name="Hepburn T."/>
            <person name="Howarth C."/>
            <person name="Jen D."/>
            <person name="Larson L."/>
            <person name="Mehta T."/>
            <person name="Park D."/>
            <person name="Pearson M."/>
            <person name="Roberts A."/>
            <person name="Saif S."/>
            <person name="Shenoy N."/>
            <person name="Sisk P."/>
            <person name="Stolte C."/>
            <person name="Sykes S."/>
            <person name="Thomson T."/>
            <person name="Walk T."/>
            <person name="White J."/>
            <person name="Yandava C."/>
            <person name="Burger G."/>
            <person name="Gray M.W."/>
            <person name="Holland P.W.H."/>
            <person name="King N."/>
            <person name="Lang F.B.F."/>
            <person name="Roger A.J."/>
            <person name="Ruiz-Trillo I."/>
            <person name="Lander E."/>
            <person name="Nusbaum C."/>
        </authorList>
    </citation>
    <scope>NUCLEOTIDE SEQUENCE [LARGE SCALE GENOMIC DNA]</scope>
    <source>
        <strain evidence="8 9">ATCC 50062</strain>
    </source>
</reference>
<evidence type="ECO:0000256" key="4">
    <source>
        <dbReference type="ARBA" id="ARBA00022807"/>
    </source>
</evidence>
<proteinExistence type="inferred from homology"/>
<evidence type="ECO:0000313" key="9">
    <source>
        <dbReference type="Proteomes" id="UP000054408"/>
    </source>
</evidence>
<dbReference type="AlphaFoldDB" id="A0A0L0DSP0"/>
<dbReference type="OrthoDB" id="424753at2759"/>
<dbReference type="SMART" id="SM00230">
    <property type="entry name" value="CysPc"/>
    <property type="match status" value="1"/>
</dbReference>
<dbReference type="GeneID" id="25568813"/>
<evidence type="ECO:0000256" key="3">
    <source>
        <dbReference type="ARBA" id="ARBA00022801"/>
    </source>
</evidence>
<name>A0A0L0DSP0_THETB</name>
<dbReference type="InterPro" id="IPR038765">
    <property type="entry name" value="Papain-like_cys_pep_sf"/>
</dbReference>
<dbReference type="SUPFAM" id="SSF54001">
    <property type="entry name" value="Cysteine proteinases"/>
    <property type="match status" value="1"/>
</dbReference>
<keyword evidence="2 6" id="KW-0645">Protease</keyword>
<dbReference type="PANTHER" id="PTHR10183">
    <property type="entry name" value="CALPAIN"/>
    <property type="match status" value="1"/>
</dbReference>
<evidence type="ECO:0000256" key="5">
    <source>
        <dbReference type="PIRSR" id="PIRSR622684-1"/>
    </source>
</evidence>
<dbReference type="EMBL" id="GL349494">
    <property type="protein sequence ID" value="KNC55046.1"/>
    <property type="molecule type" value="Genomic_DNA"/>
</dbReference>
<gene>
    <name evidence="8" type="ORF">AMSG_10642</name>
</gene>
<dbReference type="PRINTS" id="PR00704">
    <property type="entry name" value="CALPAIN"/>
</dbReference>
<dbReference type="STRING" id="461836.A0A0L0DSP0"/>
<dbReference type="SUPFAM" id="SSF49758">
    <property type="entry name" value="Calpain large subunit, middle domain (domain III)"/>
    <property type="match status" value="3"/>
</dbReference>
<dbReference type="InterPro" id="IPR022682">
    <property type="entry name" value="Calpain_domain_III"/>
</dbReference>
<dbReference type="Pfam" id="PF01067">
    <property type="entry name" value="Calpain_III"/>
    <property type="match status" value="3"/>
</dbReference>
<dbReference type="Gene3D" id="3.90.70.10">
    <property type="entry name" value="Cysteine proteinases"/>
    <property type="match status" value="1"/>
</dbReference>
<comment type="similarity">
    <text evidence="1">Belongs to the peptidase C2 family.</text>
</comment>
<sequence length="739" mass="80844">MAATQTDSEREMLATAQDLDMVVDLSKGELFCDPNFSPGEDILYDLSESTIIPEGVARIDKWLRLSEIHPNPQLFVDGIMAGDIVQGGLADCWFLGALMCIGTRMDLLKRIFQYCAPHRGEYRMRFFVNGAWKDVVIDDRLPCDAKGKPVFSRCADANEFWVSLIEKAYAKVHGTFQTLERGLMRDALVDLTGGVSDKIEVGTPGSTVANELWDTLVKDPASYSRLMGCVAFGDGNGEGELDNTGLLKFHAYGIMRTAVYNGERLIHLRNPWGSVEWNGAWSDGAPQWSVDAKVALDQTDADDGLFWMSFDDFCSHFDEIDIVKVFPEAKWTTQVQVGKWEGESAAGRFHYAPAPNPQFLLDVEQRGVAVVALRQKEARFTGDDKLENVHIGMHLMKAPTGARIIHFHEDECIINTDPWIDAREIAKFLVLEKGKYILAASTFAPGVESDYMVRVLLNHSKFSLTPAPSMEGSYVHLSASGSWAGASAAGCANTWHWIDNPQYVLELPASLQLSITLTQHAAPESRSHVNIYLLPSQDSADYTFNMTPVLEPGAWTDEGTICLRGRLDAGRYIIVPTTFQPDTAGSFTLDVYAYRSELPSPAGFAISLGTGNTGYTQIDGAWAPGCAGGCNNFESWTSNPKYNLTVGAGAGDSVYVTILLAQDSPASGLAVGFLITGQGEDEILGQTGNWSRGLFNTASFFLSPGVYTIYPTTFNPEEYSGFALRAYADPAAAVTLVRA</sequence>
<feature type="active site" evidence="5 6">
    <location>
        <position position="250"/>
    </location>
</feature>
<organism evidence="8 9">
    <name type="scientific">Thecamonas trahens ATCC 50062</name>
    <dbReference type="NCBI Taxonomy" id="461836"/>
    <lineage>
        <taxon>Eukaryota</taxon>
        <taxon>Apusozoa</taxon>
        <taxon>Apusomonadida</taxon>
        <taxon>Apusomonadidae</taxon>
        <taxon>Thecamonas</taxon>
    </lineage>
</organism>
<evidence type="ECO:0000313" key="8">
    <source>
        <dbReference type="EMBL" id="KNC55046.1"/>
    </source>
</evidence>
<feature type="active site" evidence="5 6">
    <location>
        <position position="92"/>
    </location>
</feature>
<keyword evidence="9" id="KW-1185">Reference proteome</keyword>
<evidence type="ECO:0000256" key="6">
    <source>
        <dbReference type="PROSITE-ProRule" id="PRU00239"/>
    </source>
</evidence>
<dbReference type="PROSITE" id="PS50203">
    <property type="entry name" value="CALPAIN_CAT"/>
    <property type="match status" value="1"/>
</dbReference>
<dbReference type="InterPro" id="IPR022683">
    <property type="entry name" value="Calpain_III"/>
</dbReference>
<dbReference type="Proteomes" id="UP000054408">
    <property type="component" value="Unassembled WGS sequence"/>
</dbReference>
<dbReference type="GO" id="GO:0006508">
    <property type="term" value="P:proteolysis"/>
    <property type="evidence" value="ECO:0007669"/>
    <property type="project" value="UniProtKB-KW"/>
</dbReference>
<keyword evidence="4 6" id="KW-0788">Thiol protease</keyword>
<dbReference type="PANTHER" id="PTHR10183:SF379">
    <property type="entry name" value="CALPAIN-5"/>
    <property type="match status" value="1"/>
</dbReference>
<dbReference type="RefSeq" id="XP_013753350.1">
    <property type="nucleotide sequence ID" value="XM_013897896.1"/>
</dbReference>
<evidence type="ECO:0000259" key="7">
    <source>
        <dbReference type="PROSITE" id="PS50203"/>
    </source>
</evidence>
<evidence type="ECO:0000256" key="2">
    <source>
        <dbReference type="ARBA" id="ARBA00022670"/>
    </source>
</evidence>
<keyword evidence="3 6" id="KW-0378">Hydrolase</keyword>
<feature type="active site" evidence="5 6">
    <location>
        <position position="270"/>
    </location>
</feature>
<dbReference type="InterPro" id="IPR036213">
    <property type="entry name" value="Calpain_III_sf"/>
</dbReference>
<dbReference type="eggNOG" id="KOG0045">
    <property type="taxonomic scope" value="Eukaryota"/>
</dbReference>
<accession>A0A0L0DSP0</accession>
<dbReference type="Pfam" id="PF00648">
    <property type="entry name" value="Peptidase_C2"/>
    <property type="match status" value="1"/>
</dbReference>
<dbReference type="OMA" id="FFRDGQW"/>
<dbReference type="SMART" id="SM00720">
    <property type="entry name" value="calpain_III"/>
    <property type="match status" value="3"/>
</dbReference>
<protein>
    <submittedName>
        <fullName evidence="8">Gill-specific calpain</fullName>
    </submittedName>
</protein>
<dbReference type="GO" id="GO:0004198">
    <property type="term" value="F:calcium-dependent cysteine-type endopeptidase activity"/>
    <property type="evidence" value="ECO:0007669"/>
    <property type="project" value="InterPro"/>
</dbReference>
<dbReference type="InterPro" id="IPR022684">
    <property type="entry name" value="Calpain_cysteine_protease"/>
</dbReference>
<evidence type="ECO:0000256" key="1">
    <source>
        <dbReference type="ARBA" id="ARBA00007623"/>
    </source>
</evidence>
<dbReference type="CDD" id="cd00044">
    <property type="entry name" value="CysPc"/>
    <property type="match status" value="1"/>
</dbReference>